<evidence type="ECO:0000313" key="3">
    <source>
        <dbReference type="EMBL" id="MCU6700340.1"/>
    </source>
</evidence>
<organism evidence="3 4">
    <name type="scientific">Dorea ammoniilytica</name>
    <dbReference type="NCBI Taxonomy" id="2981788"/>
    <lineage>
        <taxon>Bacteria</taxon>
        <taxon>Bacillati</taxon>
        <taxon>Bacillota</taxon>
        <taxon>Clostridia</taxon>
        <taxon>Lachnospirales</taxon>
        <taxon>Lachnospiraceae</taxon>
        <taxon>Dorea</taxon>
    </lineage>
</organism>
<dbReference type="PRINTS" id="PR00080">
    <property type="entry name" value="SDRFAMILY"/>
</dbReference>
<name>A0ABT2S6W9_9FIRM</name>
<protein>
    <submittedName>
        <fullName evidence="3">SDR family oxidoreductase</fullName>
    </submittedName>
</protein>
<dbReference type="InterPro" id="IPR002347">
    <property type="entry name" value="SDR_fam"/>
</dbReference>
<comment type="similarity">
    <text evidence="1">Belongs to the short-chain dehydrogenases/reductases (SDR) family.</text>
</comment>
<comment type="caution">
    <text evidence="3">The sequence shown here is derived from an EMBL/GenBank/DDBJ whole genome shotgun (WGS) entry which is preliminary data.</text>
</comment>
<dbReference type="InterPro" id="IPR036291">
    <property type="entry name" value="NAD(P)-bd_dom_sf"/>
</dbReference>
<evidence type="ECO:0000256" key="2">
    <source>
        <dbReference type="ARBA" id="ARBA00023002"/>
    </source>
</evidence>
<dbReference type="InterPro" id="IPR020904">
    <property type="entry name" value="Sc_DH/Rdtase_CS"/>
</dbReference>
<evidence type="ECO:0000313" key="4">
    <source>
        <dbReference type="Proteomes" id="UP001207605"/>
    </source>
</evidence>
<dbReference type="SUPFAM" id="SSF51735">
    <property type="entry name" value="NAD(P)-binding Rossmann-fold domains"/>
    <property type="match status" value="1"/>
</dbReference>
<dbReference type="Gene3D" id="3.40.50.720">
    <property type="entry name" value="NAD(P)-binding Rossmann-like Domain"/>
    <property type="match status" value="1"/>
</dbReference>
<dbReference type="PRINTS" id="PR00081">
    <property type="entry name" value="GDHRDH"/>
</dbReference>
<sequence>MDYGLKGKVVLVNGSTGGIGQAICRAFAREGAKLAIASTSQAKLDAFVPTLDIAPEDLKTFVADATKAEEVKAWVDGAYNHFGHIDVVIPNAGYEGSYQEIQDCTVENYMKVYSINVFGPMLLMKYAAPYLLKQESGAIVTIASNGSYTTAAGMSAYCSSKHAVAGIAKSVALELGPHGIHCNYICPGGVETPMIHRIEENTFGDTKTHEECEEIFGAAYLDKRYCKPEEVADLALFLASDVSSHIMGSGIRLDGGMDALC</sequence>
<dbReference type="RefSeq" id="WP_262581752.1">
    <property type="nucleotide sequence ID" value="NZ_JAOQJV010000011.1"/>
</dbReference>
<proteinExistence type="inferred from homology"/>
<dbReference type="EMBL" id="JAOQJV010000011">
    <property type="protein sequence ID" value="MCU6700340.1"/>
    <property type="molecule type" value="Genomic_DNA"/>
</dbReference>
<dbReference type="PANTHER" id="PTHR24321:SF8">
    <property type="entry name" value="ESTRADIOL 17-BETA-DEHYDROGENASE 8-RELATED"/>
    <property type="match status" value="1"/>
</dbReference>
<evidence type="ECO:0000256" key="1">
    <source>
        <dbReference type="ARBA" id="ARBA00006484"/>
    </source>
</evidence>
<dbReference type="PANTHER" id="PTHR24321">
    <property type="entry name" value="DEHYDROGENASES, SHORT CHAIN"/>
    <property type="match status" value="1"/>
</dbReference>
<keyword evidence="2" id="KW-0560">Oxidoreductase</keyword>
<accession>A0ABT2S6W9</accession>
<dbReference type="Proteomes" id="UP001207605">
    <property type="component" value="Unassembled WGS sequence"/>
</dbReference>
<dbReference type="Pfam" id="PF13561">
    <property type="entry name" value="adh_short_C2"/>
    <property type="match status" value="1"/>
</dbReference>
<reference evidence="3 4" key="1">
    <citation type="journal article" date="2021" name="ISME Commun">
        <title>Automated analysis of genomic sequences facilitates high-throughput and comprehensive description of bacteria.</title>
        <authorList>
            <person name="Hitch T.C.A."/>
        </authorList>
    </citation>
    <scope>NUCLEOTIDE SEQUENCE [LARGE SCALE GENOMIC DNA]</scope>
    <source>
        <strain evidence="3 4">Sanger_02</strain>
    </source>
</reference>
<keyword evidence="4" id="KW-1185">Reference proteome</keyword>
<gene>
    <name evidence="3" type="ORF">OCV65_08870</name>
</gene>
<dbReference type="CDD" id="cd05233">
    <property type="entry name" value="SDR_c"/>
    <property type="match status" value="1"/>
</dbReference>
<dbReference type="PROSITE" id="PS00061">
    <property type="entry name" value="ADH_SHORT"/>
    <property type="match status" value="1"/>
</dbReference>